<evidence type="ECO:0000256" key="1">
    <source>
        <dbReference type="SAM" id="MobiDB-lite"/>
    </source>
</evidence>
<evidence type="ECO:0000256" key="3">
    <source>
        <dbReference type="SAM" id="SignalP"/>
    </source>
</evidence>
<evidence type="ECO:0000256" key="2">
    <source>
        <dbReference type="SAM" id="Phobius"/>
    </source>
</evidence>
<proteinExistence type="predicted"/>
<protein>
    <submittedName>
        <fullName evidence="4">EVI2B protein</fullName>
    </submittedName>
</protein>
<feature type="non-terminal residue" evidence="4">
    <location>
        <position position="1"/>
    </location>
</feature>
<keyword evidence="5" id="KW-1185">Reference proteome</keyword>
<evidence type="ECO:0000313" key="5">
    <source>
        <dbReference type="Proteomes" id="UP000537522"/>
    </source>
</evidence>
<keyword evidence="2" id="KW-1133">Transmembrane helix</keyword>
<dbReference type="InterPro" id="IPR033239">
    <property type="entry name" value="EVI2B"/>
</dbReference>
<feature type="chain" id="PRO_5029728850" evidence="3">
    <location>
        <begin position="21"/>
        <end position="272"/>
    </location>
</feature>
<dbReference type="PANTHER" id="PTHR15384:SF0">
    <property type="entry name" value="PROTEIN EVI2B"/>
    <property type="match status" value="1"/>
</dbReference>
<dbReference type="GO" id="GO:0045660">
    <property type="term" value="P:positive regulation of neutrophil differentiation"/>
    <property type="evidence" value="ECO:0007669"/>
    <property type="project" value="TreeGrafter"/>
</dbReference>
<comment type="caution">
    <text evidence="4">The sequence shown here is derived from an EMBL/GenBank/DDBJ whole genome shotgun (WGS) entry which is preliminary data.</text>
</comment>
<dbReference type="GO" id="GO:2000035">
    <property type="term" value="P:regulation of stem cell division"/>
    <property type="evidence" value="ECO:0007669"/>
    <property type="project" value="TreeGrafter"/>
</dbReference>
<feature type="region of interest" description="Disordered" evidence="1">
    <location>
        <begin position="203"/>
        <end position="272"/>
    </location>
</feature>
<dbReference type="EMBL" id="VXAL01016611">
    <property type="protein sequence ID" value="NXK54694.1"/>
    <property type="molecule type" value="Genomic_DNA"/>
</dbReference>
<keyword evidence="2" id="KW-0472">Membrane</keyword>
<dbReference type="Proteomes" id="UP000537522">
    <property type="component" value="Unassembled WGS sequence"/>
</dbReference>
<evidence type="ECO:0000313" key="4">
    <source>
        <dbReference type="EMBL" id="NXK54694.1"/>
    </source>
</evidence>
<accession>A0A7L0KCG5</accession>
<dbReference type="PANTHER" id="PTHR15384">
    <property type="entry name" value="PROTEIN EVI2B"/>
    <property type="match status" value="1"/>
</dbReference>
<feature type="compositionally biased region" description="Polar residues" evidence="1">
    <location>
        <begin position="172"/>
        <end position="190"/>
    </location>
</feature>
<feature type="transmembrane region" description="Helical" evidence="2">
    <location>
        <begin position="86"/>
        <end position="109"/>
    </location>
</feature>
<name>A0A7L0KCG5_CHATO</name>
<feature type="region of interest" description="Disordered" evidence="1">
    <location>
        <begin position="165"/>
        <end position="190"/>
    </location>
</feature>
<feature type="non-terminal residue" evidence="4">
    <location>
        <position position="272"/>
    </location>
</feature>
<organism evidence="4 5">
    <name type="scientific">Chauna torquata</name>
    <name type="common">Southern screamer</name>
    <dbReference type="NCBI Taxonomy" id="30388"/>
    <lineage>
        <taxon>Eukaryota</taxon>
        <taxon>Metazoa</taxon>
        <taxon>Chordata</taxon>
        <taxon>Craniata</taxon>
        <taxon>Vertebrata</taxon>
        <taxon>Euteleostomi</taxon>
        <taxon>Archelosauria</taxon>
        <taxon>Archosauria</taxon>
        <taxon>Dinosauria</taxon>
        <taxon>Saurischia</taxon>
        <taxon>Theropoda</taxon>
        <taxon>Coelurosauria</taxon>
        <taxon>Aves</taxon>
        <taxon>Neognathae</taxon>
        <taxon>Galloanserae</taxon>
        <taxon>Anseriformes</taxon>
        <taxon>Anhimidae</taxon>
        <taxon>Chauna</taxon>
    </lineage>
</organism>
<gene>
    <name evidence="4" type="primary">Evi2b</name>
    <name evidence="4" type="ORF">CHATOR_R15013</name>
</gene>
<keyword evidence="2" id="KW-0812">Transmembrane</keyword>
<sequence>MVSNHIMLVLFYGEIWVLFSTETPSNVSMSERNVYTSTRSPTEDRSTTYQLQTTGPSLQRSGRALTALTTQPYMHEIYIEPSNGSWLAALVIGIILVSMIVAIMLIILWKCCKRPLLVDSNWAGRSPFADGDTPDVFMDSGQATKHLSVLSMLPWKLGEDTRLRHDPAASEKPSNCTTSNENSQTSPTVEDCSVTTISVSNAAAPPPPISEAASCARASCPHPPSLSESSDLPPPPDWLREPTEDHCADPRKQEELHSEIKEQFPPPPKLII</sequence>
<keyword evidence="3" id="KW-0732">Signal</keyword>
<feature type="signal peptide" evidence="3">
    <location>
        <begin position="1"/>
        <end position="20"/>
    </location>
</feature>
<reference evidence="4 5" key="1">
    <citation type="submission" date="2019-09" db="EMBL/GenBank/DDBJ databases">
        <title>Bird 10,000 Genomes (B10K) Project - Family phase.</title>
        <authorList>
            <person name="Zhang G."/>
        </authorList>
    </citation>
    <scope>NUCLEOTIDE SEQUENCE [LARGE SCALE GENOMIC DNA]</scope>
    <source>
        <strain evidence="4">B10K-DU-011-36</strain>
        <tissue evidence="4">Muscle</tissue>
    </source>
</reference>
<feature type="compositionally biased region" description="Basic and acidic residues" evidence="1">
    <location>
        <begin position="238"/>
        <end position="262"/>
    </location>
</feature>
<dbReference type="AlphaFoldDB" id="A0A7L0KCG5"/>